<evidence type="ECO:0000313" key="1">
    <source>
        <dbReference type="EMBL" id="GHF16574.1"/>
    </source>
</evidence>
<dbReference type="AlphaFoldDB" id="A0A919AP92"/>
<reference evidence="1" key="2">
    <citation type="submission" date="2020-09" db="EMBL/GenBank/DDBJ databases">
        <authorList>
            <person name="Sun Q."/>
            <person name="Kim S."/>
        </authorList>
    </citation>
    <scope>NUCLEOTIDE SEQUENCE</scope>
    <source>
        <strain evidence="1">KCTC 42590</strain>
    </source>
</reference>
<protein>
    <submittedName>
        <fullName evidence="1">Uncharacterized protein</fullName>
    </submittedName>
</protein>
<proteinExistence type="predicted"/>
<dbReference type="Proteomes" id="UP000630923">
    <property type="component" value="Unassembled WGS sequence"/>
</dbReference>
<keyword evidence="2" id="KW-1185">Reference proteome</keyword>
<evidence type="ECO:0000313" key="2">
    <source>
        <dbReference type="Proteomes" id="UP000630923"/>
    </source>
</evidence>
<gene>
    <name evidence="1" type="ORF">GCM10017044_08600</name>
</gene>
<sequence length="213" mass="24811">MQIKPRKIWEKGTDLNKAWLEYATENERQKYLELNNHKMEFGNDIGRNIQLVGNLLNRPNQIENLKDELRNSLIQKLKKGDLLAFGYSIYPTLAGVASRIENEFWMLATCKWENDEAHSRFKAYHRIKIINPDLFPDLDLIPEIGRPSKAAIREKAILRCIDKIPEFELLTHKEKAELIRAEIKEENPDIDPYGPGYGDDVIKKQVNKILKSI</sequence>
<dbReference type="EMBL" id="BNCI01000001">
    <property type="protein sequence ID" value="GHF16574.1"/>
    <property type="molecule type" value="Genomic_DNA"/>
</dbReference>
<comment type="caution">
    <text evidence="1">The sequence shown here is derived from an EMBL/GenBank/DDBJ whole genome shotgun (WGS) entry which is preliminary data.</text>
</comment>
<name>A0A919AP92_9PROT</name>
<accession>A0A919AP92</accession>
<dbReference type="RefSeq" id="WP_191250309.1">
    <property type="nucleotide sequence ID" value="NZ_BNCI01000001.1"/>
</dbReference>
<reference evidence="1" key="1">
    <citation type="journal article" date="2014" name="Int. J. Syst. Evol. Microbiol.">
        <title>Complete genome sequence of Corynebacterium casei LMG S-19264T (=DSM 44701T), isolated from a smear-ripened cheese.</title>
        <authorList>
            <consortium name="US DOE Joint Genome Institute (JGI-PGF)"/>
            <person name="Walter F."/>
            <person name="Albersmeier A."/>
            <person name="Kalinowski J."/>
            <person name="Ruckert C."/>
        </authorList>
    </citation>
    <scope>NUCLEOTIDE SEQUENCE</scope>
    <source>
        <strain evidence="1">KCTC 42590</strain>
    </source>
</reference>
<organism evidence="1 2">
    <name type="scientific">Kordiimonas sediminis</name>
    <dbReference type="NCBI Taxonomy" id="1735581"/>
    <lineage>
        <taxon>Bacteria</taxon>
        <taxon>Pseudomonadati</taxon>
        <taxon>Pseudomonadota</taxon>
        <taxon>Alphaproteobacteria</taxon>
        <taxon>Kordiimonadales</taxon>
        <taxon>Kordiimonadaceae</taxon>
        <taxon>Kordiimonas</taxon>
    </lineage>
</organism>